<sequence length="322" mass="37757">MKATDKPRWYKCDVPKNEMKALMQKSDAVGITHTALYLTLLIGLGVLAYRAIGTPWVIPAFFAYGTVYCFFNHMMHETFHGTPFKNKNLNGFWCWVASFFNGVEMVHNRYGHMQHHNFTYYEEDDPEIEIQRPVSIWKMIPKFFAVGLFNPLPIIRHALGNISDDAKQIVPKNEWNKMIWSSRLWLIGHGCVIASCFVFNTWLPVVYTLFARFYGAPLGRSLDLIQHTGMEVNVRDHRLCSRTIYLNPFTRFLYWNMNYHIEHHMFPAIPFHALPKLHEKIKDQLPETHPSWFAAYREIIPTVLKQQKDPNYCFTPTIPEKA</sequence>
<keyword evidence="4" id="KW-1185">Reference proteome</keyword>
<proteinExistence type="predicted"/>
<dbReference type="InterPro" id="IPR012171">
    <property type="entry name" value="Fatty_acid_desaturase"/>
</dbReference>
<feature type="transmembrane region" description="Helical" evidence="1">
    <location>
        <begin position="56"/>
        <end position="75"/>
    </location>
</feature>
<dbReference type="GO" id="GO:0016020">
    <property type="term" value="C:membrane"/>
    <property type="evidence" value="ECO:0007669"/>
    <property type="project" value="TreeGrafter"/>
</dbReference>
<dbReference type="AlphaFoldDB" id="A0A6C2UI74"/>
<keyword evidence="1" id="KW-1133">Transmembrane helix</keyword>
<evidence type="ECO:0000259" key="2">
    <source>
        <dbReference type="Pfam" id="PF00487"/>
    </source>
</evidence>
<evidence type="ECO:0000313" key="4">
    <source>
        <dbReference type="Proteomes" id="UP000346198"/>
    </source>
</evidence>
<evidence type="ECO:0000256" key="1">
    <source>
        <dbReference type="SAM" id="Phobius"/>
    </source>
</evidence>
<feature type="transmembrane region" description="Helical" evidence="1">
    <location>
        <begin position="184"/>
        <end position="203"/>
    </location>
</feature>
<dbReference type="InterPro" id="IPR005804">
    <property type="entry name" value="FA_desaturase_dom"/>
</dbReference>
<evidence type="ECO:0000313" key="3">
    <source>
        <dbReference type="EMBL" id="VGO19121.1"/>
    </source>
</evidence>
<dbReference type="RefSeq" id="WP_136060545.1">
    <property type="nucleotide sequence ID" value="NZ_CAAHFH010000001.1"/>
</dbReference>
<name>A0A6C2UI74_9BACT</name>
<reference evidence="3 4" key="1">
    <citation type="submission" date="2019-04" db="EMBL/GenBank/DDBJ databases">
        <authorList>
            <person name="Van Vliet M D."/>
        </authorList>
    </citation>
    <scope>NUCLEOTIDE SEQUENCE [LARGE SCALE GENOMIC DNA]</scope>
    <source>
        <strain evidence="3 4">F21</strain>
    </source>
</reference>
<accession>A0A6C2UI74</accession>
<feature type="transmembrane region" description="Helical" evidence="1">
    <location>
        <begin position="28"/>
        <end position="50"/>
    </location>
</feature>
<dbReference type="PANTHER" id="PTHR19353">
    <property type="entry name" value="FATTY ACID DESATURASE 2"/>
    <property type="match status" value="1"/>
</dbReference>
<dbReference type="GO" id="GO:0016717">
    <property type="term" value="F:oxidoreductase activity, acting on paired donors, with oxidation of a pair of donors resulting in the reduction of molecular oxygen to two molecules of water"/>
    <property type="evidence" value="ECO:0007669"/>
    <property type="project" value="TreeGrafter"/>
</dbReference>
<gene>
    <name evidence="3" type="ORF">SCARR_01177</name>
</gene>
<feature type="domain" description="Fatty acid desaturase" evidence="2">
    <location>
        <begin position="56"/>
        <end position="293"/>
    </location>
</feature>
<dbReference type="GO" id="GO:0008610">
    <property type="term" value="P:lipid biosynthetic process"/>
    <property type="evidence" value="ECO:0007669"/>
    <property type="project" value="UniProtKB-ARBA"/>
</dbReference>
<dbReference type="EMBL" id="CAAHFH010000001">
    <property type="protein sequence ID" value="VGO19121.1"/>
    <property type="molecule type" value="Genomic_DNA"/>
</dbReference>
<keyword evidence="1" id="KW-0812">Transmembrane</keyword>
<dbReference type="Pfam" id="PF00487">
    <property type="entry name" value="FA_desaturase"/>
    <property type="match status" value="1"/>
</dbReference>
<dbReference type="PANTHER" id="PTHR19353:SF19">
    <property type="entry name" value="DELTA(5) FATTY ACID DESATURASE C-RELATED"/>
    <property type="match status" value="1"/>
</dbReference>
<organism evidence="3 4">
    <name type="scientific">Pontiella sulfatireligans</name>
    <dbReference type="NCBI Taxonomy" id="2750658"/>
    <lineage>
        <taxon>Bacteria</taxon>
        <taxon>Pseudomonadati</taxon>
        <taxon>Kiritimatiellota</taxon>
        <taxon>Kiritimatiellia</taxon>
        <taxon>Kiritimatiellales</taxon>
        <taxon>Pontiellaceae</taxon>
        <taxon>Pontiella</taxon>
    </lineage>
</organism>
<protein>
    <recommendedName>
        <fullName evidence="2">Fatty acid desaturase domain-containing protein</fullName>
    </recommendedName>
</protein>
<keyword evidence="1" id="KW-0472">Membrane</keyword>
<dbReference type="Proteomes" id="UP000346198">
    <property type="component" value="Unassembled WGS sequence"/>
</dbReference>